<dbReference type="SUPFAM" id="SSF53850">
    <property type="entry name" value="Periplasmic binding protein-like II"/>
    <property type="match status" value="1"/>
</dbReference>
<comment type="caution">
    <text evidence="6">The sequence shown here is derived from an EMBL/GenBank/DDBJ whole genome shotgun (WGS) entry which is preliminary data.</text>
</comment>
<gene>
    <name evidence="6" type="ORF">G3A44_18615</name>
</gene>
<sequence length="309" mass="33283">MHHDLTSLQLFVTVAECGNLTRAAERAHLAVSAISKRMAEMEAQAGTPLLQRFARGVGLTPAGQSLLHHARRLLQVMREMDAELTAYASGIKGHVRLQAVASALTQFLPEEIEGFLSRYPQVQLSVEERTSRAVVRAVAEGAADLGVITGHTALQGLTALPYHRDRLVLAVPPGHALARRRGVRLAEALAYPLVGPQPGSALAQLLEDGARAAGLPLPQRVQASSFEVMARLVEARLGVTVLPEGTVRRAAEARRLRLVPLREPWAERQLMLVVRDLDECGHIARTFIEHLQRAAGTWGVGAAEGPAAG</sequence>
<keyword evidence="3" id="KW-0238">DNA-binding</keyword>
<evidence type="ECO:0000256" key="3">
    <source>
        <dbReference type="ARBA" id="ARBA00023125"/>
    </source>
</evidence>
<dbReference type="SUPFAM" id="SSF46785">
    <property type="entry name" value="Winged helix' DNA-binding domain"/>
    <property type="match status" value="1"/>
</dbReference>
<feature type="domain" description="HTH lysR-type" evidence="5">
    <location>
        <begin position="3"/>
        <end position="60"/>
    </location>
</feature>
<evidence type="ECO:0000259" key="5">
    <source>
        <dbReference type="PROSITE" id="PS50931"/>
    </source>
</evidence>
<dbReference type="InterPro" id="IPR036390">
    <property type="entry name" value="WH_DNA-bd_sf"/>
</dbReference>
<dbReference type="InterPro" id="IPR000847">
    <property type="entry name" value="LysR_HTH_N"/>
</dbReference>
<dbReference type="PROSITE" id="PS50931">
    <property type="entry name" value="HTH_LYSR"/>
    <property type="match status" value="1"/>
</dbReference>
<evidence type="ECO:0000313" key="7">
    <source>
        <dbReference type="Proteomes" id="UP000484255"/>
    </source>
</evidence>
<dbReference type="GO" id="GO:0005829">
    <property type="term" value="C:cytosol"/>
    <property type="evidence" value="ECO:0007669"/>
    <property type="project" value="TreeGrafter"/>
</dbReference>
<evidence type="ECO:0000256" key="1">
    <source>
        <dbReference type="ARBA" id="ARBA00009437"/>
    </source>
</evidence>
<dbReference type="PANTHER" id="PTHR30419:SF2">
    <property type="entry name" value="LYSR FAMILY TRANSCRIPTIONAL REGULATOR"/>
    <property type="match status" value="1"/>
</dbReference>
<dbReference type="GO" id="GO:0003677">
    <property type="term" value="F:DNA binding"/>
    <property type="evidence" value="ECO:0007669"/>
    <property type="project" value="UniProtKB-KW"/>
</dbReference>
<reference evidence="6 7" key="1">
    <citation type="submission" date="2020-02" db="EMBL/GenBank/DDBJ databases">
        <title>Ideonella bacterium strain TBM-1.</title>
        <authorList>
            <person name="Chen W.-M."/>
        </authorList>
    </citation>
    <scope>NUCLEOTIDE SEQUENCE [LARGE SCALE GENOMIC DNA]</scope>
    <source>
        <strain evidence="6 7">TBM-1</strain>
    </source>
</reference>
<dbReference type="Pfam" id="PF00126">
    <property type="entry name" value="HTH_1"/>
    <property type="match status" value="1"/>
</dbReference>
<dbReference type="GO" id="GO:0003700">
    <property type="term" value="F:DNA-binding transcription factor activity"/>
    <property type="evidence" value="ECO:0007669"/>
    <property type="project" value="InterPro"/>
</dbReference>
<dbReference type="RefSeq" id="WP_163459258.1">
    <property type="nucleotide sequence ID" value="NZ_JAAGOH010000030.1"/>
</dbReference>
<dbReference type="PANTHER" id="PTHR30419">
    <property type="entry name" value="HTH-TYPE TRANSCRIPTIONAL REGULATOR YBHD"/>
    <property type="match status" value="1"/>
</dbReference>
<name>A0A7C9PK53_9BURK</name>
<dbReference type="InterPro" id="IPR050950">
    <property type="entry name" value="HTH-type_LysR_regulators"/>
</dbReference>
<dbReference type="FunFam" id="1.10.10.10:FF:000001">
    <property type="entry name" value="LysR family transcriptional regulator"/>
    <property type="match status" value="1"/>
</dbReference>
<dbReference type="InterPro" id="IPR036388">
    <property type="entry name" value="WH-like_DNA-bd_sf"/>
</dbReference>
<organism evidence="6 7">
    <name type="scientific">Ideonella livida</name>
    <dbReference type="NCBI Taxonomy" id="2707176"/>
    <lineage>
        <taxon>Bacteria</taxon>
        <taxon>Pseudomonadati</taxon>
        <taxon>Pseudomonadota</taxon>
        <taxon>Betaproteobacteria</taxon>
        <taxon>Burkholderiales</taxon>
        <taxon>Sphaerotilaceae</taxon>
        <taxon>Ideonella</taxon>
    </lineage>
</organism>
<accession>A0A7C9PK53</accession>
<evidence type="ECO:0000313" key="6">
    <source>
        <dbReference type="EMBL" id="NDY93211.1"/>
    </source>
</evidence>
<dbReference type="Gene3D" id="3.40.190.290">
    <property type="match status" value="1"/>
</dbReference>
<dbReference type="Pfam" id="PF03466">
    <property type="entry name" value="LysR_substrate"/>
    <property type="match status" value="1"/>
</dbReference>
<keyword evidence="2" id="KW-0805">Transcription regulation</keyword>
<dbReference type="InterPro" id="IPR005119">
    <property type="entry name" value="LysR_subst-bd"/>
</dbReference>
<dbReference type="AlphaFoldDB" id="A0A7C9PK53"/>
<evidence type="ECO:0000256" key="2">
    <source>
        <dbReference type="ARBA" id="ARBA00023015"/>
    </source>
</evidence>
<dbReference type="EMBL" id="JAAGOH010000030">
    <property type="protein sequence ID" value="NDY93211.1"/>
    <property type="molecule type" value="Genomic_DNA"/>
</dbReference>
<comment type="similarity">
    <text evidence="1">Belongs to the LysR transcriptional regulatory family.</text>
</comment>
<proteinExistence type="inferred from homology"/>
<dbReference type="Proteomes" id="UP000484255">
    <property type="component" value="Unassembled WGS sequence"/>
</dbReference>
<keyword evidence="7" id="KW-1185">Reference proteome</keyword>
<dbReference type="Gene3D" id="1.10.10.10">
    <property type="entry name" value="Winged helix-like DNA-binding domain superfamily/Winged helix DNA-binding domain"/>
    <property type="match status" value="1"/>
</dbReference>
<keyword evidence="4" id="KW-0804">Transcription</keyword>
<protein>
    <submittedName>
        <fullName evidence="6">LysR family transcriptional regulator</fullName>
    </submittedName>
</protein>
<evidence type="ECO:0000256" key="4">
    <source>
        <dbReference type="ARBA" id="ARBA00023163"/>
    </source>
</evidence>